<organism evidence="2 3">
    <name type="scientific">Funneliformis mosseae</name>
    <name type="common">Endomycorrhizal fungus</name>
    <name type="synonym">Glomus mosseae</name>
    <dbReference type="NCBI Taxonomy" id="27381"/>
    <lineage>
        <taxon>Eukaryota</taxon>
        <taxon>Fungi</taxon>
        <taxon>Fungi incertae sedis</taxon>
        <taxon>Mucoromycota</taxon>
        <taxon>Glomeromycotina</taxon>
        <taxon>Glomeromycetes</taxon>
        <taxon>Glomerales</taxon>
        <taxon>Glomeraceae</taxon>
        <taxon>Funneliformis</taxon>
    </lineage>
</organism>
<accession>A0A9N9NDI7</accession>
<name>A0A9N9NDI7_FUNMO</name>
<sequence length="72" mass="8525">DIEKRKQMPNNREKSPTKIDHNDINYNDIDNDDYEINESLDPINKTKSDSKFLSVQKYPDELSPPDFWKLPS</sequence>
<dbReference type="EMBL" id="CAJVPP010015667">
    <property type="protein sequence ID" value="CAG8727532.1"/>
    <property type="molecule type" value="Genomic_DNA"/>
</dbReference>
<feature type="non-terminal residue" evidence="2">
    <location>
        <position position="1"/>
    </location>
</feature>
<evidence type="ECO:0000256" key="1">
    <source>
        <dbReference type="SAM" id="MobiDB-lite"/>
    </source>
</evidence>
<feature type="non-terminal residue" evidence="2">
    <location>
        <position position="72"/>
    </location>
</feature>
<dbReference type="AlphaFoldDB" id="A0A9N9NDI7"/>
<evidence type="ECO:0000313" key="2">
    <source>
        <dbReference type="EMBL" id="CAG8727532.1"/>
    </source>
</evidence>
<dbReference type="Proteomes" id="UP000789375">
    <property type="component" value="Unassembled WGS sequence"/>
</dbReference>
<feature type="region of interest" description="Disordered" evidence="1">
    <location>
        <begin position="1"/>
        <end position="30"/>
    </location>
</feature>
<gene>
    <name evidence="2" type="ORF">FMOSSE_LOCUS15449</name>
</gene>
<proteinExistence type="predicted"/>
<protein>
    <submittedName>
        <fullName evidence="2">2898_t:CDS:1</fullName>
    </submittedName>
</protein>
<keyword evidence="3" id="KW-1185">Reference proteome</keyword>
<reference evidence="2" key="1">
    <citation type="submission" date="2021-06" db="EMBL/GenBank/DDBJ databases">
        <authorList>
            <person name="Kallberg Y."/>
            <person name="Tangrot J."/>
            <person name="Rosling A."/>
        </authorList>
    </citation>
    <scope>NUCLEOTIDE SEQUENCE</scope>
    <source>
        <strain evidence="2">87-6 pot B 2015</strain>
    </source>
</reference>
<evidence type="ECO:0000313" key="3">
    <source>
        <dbReference type="Proteomes" id="UP000789375"/>
    </source>
</evidence>
<comment type="caution">
    <text evidence="2">The sequence shown here is derived from an EMBL/GenBank/DDBJ whole genome shotgun (WGS) entry which is preliminary data.</text>
</comment>
<feature type="compositionally biased region" description="Basic and acidic residues" evidence="1">
    <location>
        <begin position="1"/>
        <end position="23"/>
    </location>
</feature>